<accession>A0A2H3JKR1</accession>
<feature type="region of interest" description="Disordered" evidence="1">
    <location>
        <begin position="215"/>
        <end position="238"/>
    </location>
</feature>
<evidence type="ECO:0000313" key="3">
    <source>
        <dbReference type="EMBL" id="PCH42780.1"/>
    </source>
</evidence>
<dbReference type="PANTHER" id="PTHR12461">
    <property type="entry name" value="HYPOXIA-INDUCIBLE FACTOR 1 ALPHA INHIBITOR-RELATED"/>
    <property type="match status" value="1"/>
</dbReference>
<dbReference type="OMA" id="PASWWHE"/>
<dbReference type="Proteomes" id="UP000218811">
    <property type="component" value="Unassembled WGS sequence"/>
</dbReference>
<gene>
    <name evidence="3" type="ORF">WOLCODRAFT_132515</name>
</gene>
<feature type="domain" description="JmjC" evidence="2">
    <location>
        <begin position="88"/>
        <end position="421"/>
    </location>
</feature>
<dbReference type="InterPro" id="IPR041667">
    <property type="entry name" value="Cupin_8"/>
</dbReference>
<sequence length="463" mass="49927">MVTTLDVERIEASIPAAEFFEKFVSKRKPVVLNGLPDDPSFKAQRWTEPLHAGKNHYGTDVQREFMPLRAFLDSLGADAGPHHYLTTQYSGGAWDALTVCSPPTDALRDDFPAVPRVMGRLCAQQVNLWLGRSGAGTSSGLHHDYHDNLYCLLRGRKRFVLFPPAAHAHLAPHGVVHAVHANGVIAYDPSARADGLDARTAAKARVRALEGRLGALGSRGKGKGKGKGKGRADTEERRGLLGALEDARRELAALAGEGGSDDEDEDEDEDEGGEALDDCGSLAGDLEDGVDDYDALMGGADDELDGDEGGAGPSGEDARGEEPPSFSRIPAALLHRHLGLPTTARLPEDTPADAFAGLAEATAYVVELRAGEMLYLPASWWHEVTSTSEPGAEEGPEVHMAFNYWFYPPGGGSFEEPYEDRVVWEYLREQNRAAREEASANGERKGKRGLEDAHDAGSKKAKR</sequence>
<dbReference type="STRING" id="742152.A0A2H3JKR1"/>
<protein>
    <submittedName>
        <fullName evidence="3">Clavaminate synthase-like protein</fullName>
    </submittedName>
</protein>
<dbReference type="Gene3D" id="2.60.120.10">
    <property type="entry name" value="Jelly Rolls"/>
    <property type="match status" value="1"/>
</dbReference>
<feature type="compositionally biased region" description="Basic residues" evidence="1">
    <location>
        <begin position="220"/>
        <end position="229"/>
    </location>
</feature>
<reference evidence="3 4" key="1">
    <citation type="journal article" date="2012" name="Science">
        <title>The Paleozoic origin of enzymatic lignin decomposition reconstructed from 31 fungal genomes.</title>
        <authorList>
            <person name="Floudas D."/>
            <person name="Binder M."/>
            <person name="Riley R."/>
            <person name="Barry K."/>
            <person name="Blanchette R.A."/>
            <person name="Henrissat B."/>
            <person name="Martinez A.T."/>
            <person name="Otillar R."/>
            <person name="Spatafora J.W."/>
            <person name="Yadav J.S."/>
            <person name="Aerts A."/>
            <person name="Benoit I."/>
            <person name="Boyd A."/>
            <person name="Carlson A."/>
            <person name="Copeland A."/>
            <person name="Coutinho P.M."/>
            <person name="de Vries R.P."/>
            <person name="Ferreira P."/>
            <person name="Findley K."/>
            <person name="Foster B."/>
            <person name="Gaskell J."/>
            <person name="Glotzer D."/>
            <person name="Gorecki P."/>
            <person name="Heitman J."/>
            <person name="Hesse C."/>
            <person name="Hori C."/>
            <person name="Igarashi K."/>
            <person name="Jurgens J.A."/>
            <person name="Kallen N."/>
            <person name="Kersten P."/>
            <person name="Kohler A."/>
            <person name="Kuees U."/>
            <person name="Kumar T.K.A."/>
            <person name="Kuo A."/>
            <person name="LaButti K."/>
            <person name="Larrondo L.F."/>
            <person name="Lindquist E."/>
            <person name="Ling A."/>
            <person name="Lombard V."/>
            <person name="Lucas S."/>
            <person name="Lundell T."/>
            <person name="Martin R."/>
            <person name="McLaughlin D.J."/>
            <person name="Morgenstern I."/>
            <person name="Morin E."/>
            <person name="Murat C."/>
            <person name="Nagy L.G."/>
            <person name="Nolan M."/>
            <person name="Ohm R.A."/>
            <person name="Patyshakuliyeva A."/>
            <person name="Rokas A."/>
            <person name="Ruiz-Duenas F.J."/>
            <person name="Sabat G."/>
            <person name="Salamov A."/>
            <person name="Samejima M."/>
            <person name="Schmutz J."/>
            <person name="Slot J.C."/>
            <person name="St John F."/>
            <person name="Stenlid J."/>
            <person name="Sun H."/>
            <person name="Sun S."/>
            <person name="Syed K."/>
            <person name="Tsang A."/>
            <person name="Wiebenga A."/>
            <person name="Young D."/>
            <person name="Pisabarro A."/>
            <person name="Eastwood D.C."/>
            <person name="Martin F."/>
            <person name="Cullen D."/>
            <person name="Grigoriev I.V."/>
            <person name="Hibbett D.S."/>
        </authorList>
    </citation>
    <scope>NUCLEOTIDE SEQUENCE [LARGE SCALE GENOMIC DNA]</scope>
    <source>
        <strain evidence="3 4">MD-104</strain>
    </source>
</reference>
<feature type="compositionally biased region" description="Acidic residues" evidence="1">
    <location>
        <begin position="259"/>
        <end position="277"/>
    </location>
</feature>
<dbReference type="Gene3D" id="2.60.120.650">
    <property type="entry name" value="Cupin"/>
    <property type="match status" value="1"/>
</dbReference>
<organism evidence="3 4">
    <name type="scientific">Wolfiporia cocos (strain MD-104)</name>
    <name type="common">Brown rot fungus</name>
    <dbReference type="NCBI Taxonomy" id="742152"/>
    <lineage>
        <taxon>Eukaryota</taxon>
        <taxon>Fungi</taxon>
        <taxon>Dikarya</taxon>
        <taxon>Basidiomycota</taxon>
        <taxon>Agaricomycotina</taxon>
        <taxon>Agaricomycetes</taxon>
        <taxon>Polyporales</taxon>
        <taxon>Phaeolaceae</taxon>
        <taxon>Wolfiporia</taxon>
    </lineage>
</organism>
<evidence type="ECO:0000313" key="4">
    <source>
        <dbReference type="Proteomes" id="UP000218811"/>
    </source>
</evidence>
<feature type="region of interest" description="Disordered" evidence="1">
    <location>
        <begin position="433"/>
        <end position="463"/>
    </location>
</feature>
<proteinExistence type="predicted"/>
<dbReference type="PANTHER" id="PTHR12461:SF100">
    <property type="entry name" value="JMJC DOMAIN-CONTAINING PROTEIN 4"/>
    <property type="match status" value="1"/>
</dbReference>
<evidence type="ECO:0000259" key="2">
    <source>
        <dbReference type="PROSITE" id="PS51184"/>
    </source>
</evidence>
<dbReference type="AlphaFoldDB" id="A0A2H3JKR1"/>
<dbReference type="EMBL" id="KB468135">
    <property type="protein sequence ID" value="PCH42780.1"/>
    <property type="molecule type" value="Genomic_DNA"/>
</dbReference>
<dbReference type="OrthoDB" id="415358at2759"/>
<name>A0A2H3JKR1_WOLCO</name>
<feature type="region of interest" description="Disordered" evidence="1">
    <location>
        <begin position="254"/>
        <end position="325"/>
    </location>
</feature>
<feature type="compositionally biased region" description="Acidic residues" evidence="1">
    <location>
        <begin position="285"/>
        <end position="308"/>
    </location>
</feature>
<dbReference type="PROSITE" id="PS51184">
    <property type="entry name" value="JMJC"/>
    <property type="match status" value="1"/>
</dbReference>
<dbReference type="InterPro" id="IPR014710">
    <property type="entry name" value="RmlC-like_jellyroll"/>
</dbReference>
<keyword evidence="4" id="KW-1185">Reference proteome</keyword>
<dbReference type="SUPFAM" id="SSF51197">
    <property type="entry name" value="Clavaminate synthase-like"/>
    <property type="match status" value="1"/>
</dbReference>
<dbReference type="InterPro" id="IPR003347">
    <property type="entry name" value="JmjC_dom"/>
</dbReference>
<dbReference type="Pfam" id="PF13621">
    <property type="entry name" value="Cupin_8"/>
    <property type="match status" value="1"/>
</dbReference>
<evidence type="ECO:0000256" key="1">
    <source>
        <dbReference type="SAM" id="MobiDB-lite"/>
    </source>
</evidence>